<dbReference type="RefSeq" id="WP_319953150.1">
    <property type="nucleotide sequence ID" value="NZ_JAXAVX010000002.1"/>
</dbReference>
<reference evidence="5 6" key="1">
    <citation type="submission" date="2023-11" db="EMBL/GenBank/DDBJ databases">
        <authorList>
            <person name="Xu M."/>
            <person name="Jiang T."/>
        </authorList>
    </citation>
    <scope>NUCLEOTIDE SEQUENCE [LARGE SCALE GENOMIC DNA]</scope>
    <source>
        <strain evidence="5 6">SD</strain>
    </source>
</reference>
<feature type="chain" id="PRO_5047337520" evidence="3">
    <location>
        <begin position="23"/>
        <end position="216"/>
    </location>
</feature>
<protein>
    <submittedName>
        <fullName evidence="5">DUF4352 domain-containing protein</fullName>
    </submittedName>
</protein>
<evidence type="ECO:0000256" key="3">
    <source>
        <dbReference type="SAM" id="SignalP"/>
    </source>
</evidence>
<gene>
    <name evidence="5" type="ORF">SK069_05280</name>
</gene>
<organism evidence="5 6">
    <name type="scientific">Patulibacter brassicae</name>
    <dbReference type="NCBI Taxonomy" id="1705717"/>
    <lineage>
        <taxon>Bacteria</taxon>
        <taxon>Bacillati</taxon>
        <taxon>Actinomycetota</taxon>
        <taxon>Thermoleophilia</taxon>
        <taxon>Solirubrobacterales</taxon>
        <taxon>Patulibacteraceae</taxon>
        <taxon>Patulibacter</taxon>
    </lineage>
</organism>
<dbReference type="EMBL" id="JAXAVX010000002">
    <property type="protein sequence ID" value="MDX8150997.1"/>
    <property type="molecule type" value="Genomic_DNA"/>
</dbReference>
<feature type="compositionally biased region" description="Basic and acidic residues" evidence="2">
    <location>
        <begin position="34"/>
        <end position="64"/>
    </location>
</feature>
<feature type="domain" description="DUF4352" evidence="4">
    <location>
        <begin position="102"/>
        <end position="189"/>
    </location>
</feature>
<name>A0ABU4VGP9_9ACTN</name>
<keyword evidence="1 3" id="KW-0732">Signal</keyword>
<dbReference type="InterPro" id="IPR029051">
    <property type="entry name" value="DUF4352"/>
</dbReference>
<evidence type="ECO:0000256" key="2">
    <source>
        <dbReference type="SAM" id="MobiDB-lite"/>
    </source>
</evidence>
<evidence type="ECO:0000313" key="6">
    <source>
        <dbReference type="Proteomes" id="UP001277761"/>
    </source>
</evidence>
<dbReference type="Gene3D" id="2.60.40.1240">
    <property type="match status" value="1"/>
</dbReference>
<evidence type="ECO:0000313" key="5">
    <source>
        <dbReference type="EMBL" id="MDX8150997.1"/>
    </source>
</evidence>
<feature type="region of interest" description="Disordered" evidence="2">
    <location>
        <begin position="25"/>
        <end position="78"/>
    </location>
</feature>
<dbReference type="Pfam" id="PF11611">
    <property type="entry name" value="DUF4352"/>
    <property type="match status" value="1"/>
</dbReference>
<evidence type="ECO:0000259" key="4">
    <source>
        <dbReference type="Pfam" id="PF11611"/>
    </source>
</evidence>
<sequence>MRKWLKWVLGAFVVLVIIGAVAGGGDDEPSSSGDADKATTSETREDASGSGKAEDGDGKDKDDAGCGTSATSDCTPRVGPDGQVRVDALYYRLVGVRTAETLGDQEYGLGERADGVFVIAKIRVRSDKDESATLTDRVFQLEVDGNTYDPDSEGTIAAVGAREEPFFLKDIGPDATTTGTVVYDVPRSVLRKKPALRFNELGFGDGHGYITLPSLD</sequence>
<feature type="signal peptide" evidence="3">
    <location>
        <begin position="1"/>
        <end position="22"/>
    </location>
</feature>
<accession>A0ABU4VGP9</accession>
<dbReference type="Proteomes" id="UP001277761">
    <property type="component" value="Unassembled WGS sequence"/>
</dbReference>
<dbReference type="InterPro" id="IPR029050">
    <property type="entry name" value="Immunoprotect_excell_Ig-like"/>
</dbReference>
<evidence type="ECO:0000256" key="1">
    <source>
        <dbReference type="ARBA" id="ARBA00022729"/>
    </source>
</evidence>
<proteinExistence type="predicted"/>
<comment type="caution">
    <text evidence="5">The sequence shown here is derived from an EMBL/GenBank/DDBJ whole genome shotgun (WGS) entry which is preliminary data.</text>
</comment>
<keyword evidence="6" id="KW-1185">Reference proteome</keyword>